<proteinExistence type="predicted"/>
<dbReference type="GO" id="GO:0010273">
    <property type="term" value="P:detoxification of copper ion"/>
    <property type="evidence" value="ECO:0007669"/>
    <property type="project" value="TreeGrafter"/>
</dbReference>
<evidence type="ECO:0000259" key="1">
    <source>
        <dbReference type="Pfam" id="PF09328"/>
    </source>
</evidence>
<feature type="domain" description="Phytochelatin synthase C-terminal" evidence="1">
    <location>
        <begin position="41"/>
        <end position="99"/>
    </location>
</feature>
<dbReference type="GO" id="GO:0046938">
    <property type="term" value="P:phytochelatin biosynthetic process"/>
    <property type="evidence" value="ECO:0007669"/>
    <property type="project" value="InterPro"/>
</dbReference>
<dbReference type="EMBL" id="CM008054">
    <property type="protein sequence ID" value="PAN51595.1"/>
    <property type="molecule type" value="Genomic_DNA"/>
</dbReference>
<dbReference type="PANTHER" id="PTHR33447">
    <property type="entry name" value="GLUTATHIONE GAMMA-GLUTAMYLCYSTEINYLTRANSFERASE"/>
    <property type="match status" value="1"/>
</dbReference>
<accession>A0A2S3IU86</accession>
<protein>
    <recommendedName>
        <fullName evidence="1">Phytochelatin synthase C-terminal domain-containing protein</fullName>
    </recommendedName>
</protein>
<dbReference type="Pfam" id="PF09328">
    <property type="entry name" value="Phytochelatin_C"/>
    <property type="match status" value="1"/>
</dbReference>
<dbReference type="PANTHER" id="PTHR33447:SF23">
    <property type="entry name" value="GLUTATHIONE GAMMA-GLUTAMYLCYSTEINYLTRANSFERASE"/>
    <property type="match status" value="1"/>
</dbReference>
<reference evidence="2" key="1">
    <citation type="submission" date="2018-04" db="EMBL/GenBank/DDBJ databases">
        <title>WGS assembly of Panicum hallii.</title>
        <authorList>
            <person name="Lovell J."/>
            <person name="Jenkins J."/>
            <person name="Lowry D."/>
            <person name="Mamidi S."/>
            <person name="Sreedasyam A."/>
            <person name="Weng X."/>
            <person name="Barry K."/>
            <person name="Bonette J."/>
            <person name="Campitelli B."/>
            <person name="Daum C."/>
            <person name="Gordon S."/>
            <person name="Gould B."/>
            <person name="Lipzen A."/>
            <person name="Macqueen A."/>
            <person name="Palacio-Mejia J."/>
            <person name="Plott C."/>
            <person name="Shakirov E."/>
            <person name="Shu S."/>
            <person name="Yoshinaga Y."/>
            <person name="Zane M."/>
            <person name="Rokhsar D."/>
            <person name="Grimwood J."/>
            <person name="Schmutz J."/>
            <person name="Juenger T."/>
        </authorList>
    </citation>
    <scope>NUCLEOTIDE SEQUENCE [LARGE SCALE GENOMIC DNA]</scope>
    <source>
        <strain evidence="2">FIL2</strain>
    </source>
</reference>
<dbReference type="GO" id="GO:0016756">
    <property type="term" value="F:glutathione gamma-glutamylcysteinyltransferase activity"/>
    <property type="evidence" value="ECO:0007669"/>
    <property type="project" value="InterPro"/>
</dbReference>
<dbReference type="InterPro" id="IPR015407">
    <property type="entry name" value="Phytochelatin_synthase_C"/>
</dbReference>
<gene>
    <name evidence="2" type="ORF">PAHAL_9G606000</name>
</gene>
<dbReference type="InterPro" id="IPR040409">
    <property type="entry name" value="PCS-like"/>
</dbReference>
<sequence>MLMSRKTATPSSLYTVSCMQGWELEKYSKVLCWRFAKSFEGRESDNVQTLLSRLIESLPADAEALITWVVEVRRKEEGGANLSKEEKERLFLKENVLQKSSLYHTICHSPCPTIC</sequence>
<evidence type="ECO:0000313" key="2">
    <source>
        <dbReference type="EMBL" id="PAN51595.1"/>
    </source>
</evidence>
<name>A0A2S3IU86_9POAL</name>
<organism evidence="2">
    <name type="scientific">Panicum hallii</name>
    <dbReference type="NCBI Taxonomy" id="206008"/>
    <lineage>
        <taxon>Eukaryota</taxon>
        <taxon>Viridiplantae</taxon>
        <taxon>Streptophyta</taxon>
        <taxon>Embryophyta</taxon>
        <taxon>Tracheophyta</taxon>
        <taxon>Spermatophyta</taxon>
        <taxon>Magnoliopsida</taxon>
        <taxon>Liliopsida</taxon>
        <taxon>Poales</taxon>
        <taxon>Poaceae</taxon>
        <taxon>PACMAD clade</taxon>
        <taxon>Panicoideae</taxon>
        <taxon>Panicodae</taxon>
        <taxon>Paniceae</taxon>
        <taxon>Panicinae</taxon>
        <taxon>Panicum</taxon>
        <taxon>Panicum sect. Panicum</taxon>
    </lineage>
</organism>
<dbReference type="AlphaFoldDB" id="A0A2S3IU86"/>
<dbReference type="Gramene" id="PAN51595">
    <property type="protein sequence ID" value="PAN51595"/>
    <property type="gene ID" value="PAHAL_9G606000"/>
</dbReference>
<dbReference type="GO" id="GO:0046872">
    <property type="term" value="F:metal ion binding"/>
    <property type="evidence" value="ECO:0007669"/>
    <property type="project" value="InterPro"/>
</dbReference>
<dbReference type="Proteomes" id="UP000243499">
    <property type="component" value="Chromosome 9"/>
</dbReference>
<dbReference type="GO" id="GO:0098849">
    <property type="term" value="P:cellular detoxification of cadmium ion"/>
    <property type="evidence" value="ECO:0007669"/>
    <property type="project" value="TreeGrafter"/>
</dbReference>